<protein>
    <recommendedName>
        <fullName evidence="2">VWFA domain-containing protein</fullName>
    </recommendedName>
</protein>
<evidence type="ECO:0000259" key="2">
    <source>
        <dbReference type="PROSITE" id="PS50234"/>
    </source>
</evidence>
<dbReference type="InterPro" id="IPR036465">
    <property type="entry name" value="vWFA_dom_sf"/>
</dbReference>
<dbReference type="InterPro" id="IPR002035">
    <property type="entry name" value="VWF_A"/>
</dbReference>
<dbReference type="eggNOG" id="ENOG502RH4Z">
    <property type="taxonomic scope" value="Eukaryota"/>
</dbReference>
<dbReference type="PANTHER" id="PTHR13803">
    <property type="entry name" value="SEC24-RELATED PROTEIN"/>
    <property type="match status" value="1"/>
</dbReference>
<dbReference type="PANTHER" id="PTHR13803:SF36">
    <property type="entry name" value="TYPE A VON WILLEBRAND FACTOR DOMAIN-CONTAINING PROTEIN"/>
    <property type="match status" value="1"/>
</dbReference>
<dbReference type="InParanoid" id="F0ZWS5"/>
<dbReference type="OrthoDB" id="1724672at2759"/>
<organism evidence="3 4">
    <name type="scientific">Dictyostelium purpureum</name>
    <name type="common">Slime mold</name>
    <dbReference type="NCBI Taxonomy" id="5786"/>
    <lineage>
        <taxon>Eukaryota</taxon>
        <taxon>Amoebozoa</taxon>
        <taxon>Evosea</taxon>
        <taxon>Eumycetozoa</taxon>
        <taxon>Dictyostelia</taxon>
        <taxon>Dictyosteliales</taxon>
        <taxon>Dictyosteliaceae</taxon>
        <taxon>Dictyostelium</taxon>
    </lineage>
</organism>
<dbReference type="EMBL" id="GL871242">
    <property type="protein sequence ID" value="EGC31613.1"/>
    <property type="molecule type" value="Genomic_DNA"/>
</dbReference>
<sequence>MNCASKYAFIAEDEEEELVIDSNSADISNDPSSTTTTTTSTLPPQQQPQQQQQQQAPQPYKSFFGFFRSQSQPQQQQQQQQIPQQPQRNLPGKVQKVKKANTNVLVVNLGTVAKESSIVTGDVTFCKNCNSGLSNINSFKEIQLNDGKMVTNVPTKGGFSESENLWTCEFCGEANQVTLDKEEIPSTNIIDYILEAEPTVKKDTNNNNAGKSQKEINEADESFVIFCIDVSGSMEVTSFVKEGMSLPVSLTNVNSEGKTHEKVSYVSRLQCVQLGLLQQIESIAEKYPNKRVGIVTFSDKVTLIGDGSTPEVVLSGKTLDDLSQLIEEGTSFSFSSPIVKTKEKLIQKVCSLRGNGSTALGSATACSIGITAASRGSQVILCTDGLSNMGIGSSKNTEDVYDNLGAMAQRNGTSISVLTIKGTDTKLELIGKLAQTTGGQVDIVDPTNLSEGFKEIISLPTLATEVSIKLIVHNGLYITDSGEKTEKSIFEKLVGNVNQDTTISFEYGVKSSKLIEKDLKSLPFQLQIYYTTLSGKKCVRLITQTQEITTSLDQAEAEADIEVLGLNLVQTTSKMASKGDYEQSRAKNIASAGYLKKVSSKKKTDNQSESTDIYLQQAQVLENHLSSAIQKEGSSSMTPSLRQNQRMDETANVLYNYSSMSTNKAKNKKFF</sequence>
<feature type="region of interest" description="Disordered" evidence="1">
    <location>
        <begin position="72"/>
        <end position="93"/>
    </location>
</feature>
<dbReference type="RefSeq" id="XP_003291871.1">
    <property type="nucleotide sequence ID" value="XM_003291823.1"/>
</dbReference>
<accession>F0ZWS5</accession>
<dbReference type="OMA" id="FASQCGV"/>
<keyword evidence="4" id="KW-1185">Reference proteome</keyword>
<dbReference type="SUPFAM" id="SSF81995">
    <property type="entry name" value="beta-sandwich domain of Sec23/24"/>
    <property type="match status" value="1"/>
</dbReference>
<dbReference type="Proteomes" id="UP000001064">
    <property type="component" value="Unassembled WGS sequence"/>
</dbReference>
<dbReference type="STRING" id="5786.F0ZWS5"/>
<dbReference type="GO" id="GO:0008270">
    <property type="term" value="F:zinc ion binding"/>
    <property type="evidence" value="ECO:0000318"/>
    <property type="project" value="GO_Central"/>
</dbReference>
<dbReference type="InterPro" id="IPR050550">
    <property type="entry name" value="SEC23_SEC24_subfamily"/>
</dbReference>
<dbReference type="GO" id="GO:0070971">
    <property type="term" value="C:endoplasmic reticulum exit site"/>
    <property type="evidence" value="ECO:0000318"/>
    <property type="project" value="GO_Central"/>
</dbReference>
<feature type="compositionally biased region" description="Polar residues" evidence="1">
    <location>
        <begin position="21"/>
        <end position="30"/>
    </location>
</feature>
<feature type="compositionally biased region" description="Low complexity" evidence="1">
    <location>
        <begin position="31"/>
        <end position="59"/>
    </location>
</feature>
<feature type="region of interest" description="Disordered" evidence="1">
    <location>
        <begin position="19"/>
        <end position="59"/>
    </location>
</feature>
<feature type="compositionally biased region" description="Low complexity" evidence="1">
    <location>
        <begin position="72"/>
        <end position="87"/>
    </location>
</feature>
<dbReference type="VEuPathDB" id="AmoebaDB:DICPUDRAFT_99163"/>
<gene>
    <name evidence="3" type="ORF">DICPUDRAFT_99163</name>
</gene>
<dbReference type="GO" id="GO:0090110">
    <property type="term" value="P:COPII-coated vesicle cargo loading"/>
    <property type="evidence" value="ECO:0000318"/>
    <property type="project" value="GO_Central"/>
</dbReference>
<feature type="domain" description="VWFA" evidence="2">
    <location>
        <begin position="223"/>
        <end position="466"/>
    </location>
</feature>
<dbReference type="SUPFAM" id="SSF53300">
    <property type="entry name" value="vWA-like"/>
    <property type="match status" value="1"/>
</dbReference>
<evidence type="ECO:0000313" key="4">
    <source>
        <dbReference type="Proteomes" id="UP000001064"/>
    </source>
</evidence>
<dbReference type="GeneID" id="10505613"/>
<name>F0ZWS5_DICPU</name>
<evidence type="ECO:0000313" key="3">
    <source>
        <dbReference type="EMBL" id="EGC31613.1"/>
    </source>
</evidence>
<dbReference type="KEGG" id="dpp:DICPUDRAFT_99163"/>
<proteinExistence type="predicted"/>
<dbReference type="AlphaFoldDB" id="F0ZWS5"/>
<dbReference type="Gene3D" id="3.40.50.410">
    <property type="entry name" value="von Willebrand factor, type A domain"/>
    <property type="match status" value="1"/>
</dbReference>
<reference evidence="4" key="1">
    <citation type="journal article" date="2011" name="Genome Biol.">
        <title>Comparative genomics of the social amoebae Dictyostelium discoideum and Dictyostelium purpureum.</title>
        <authorList>
            <consortium name="US DOE Joint Genome Institute (JGI-PGF)"/>
            <person name="Sucgang R."/>
            <person name="Kuo A."/>
            <person name="Tian X."/>
            <person name="Salerno W."/>
            <person name="Parikh A."/>
            <person name="Feasley C.L."/>
            <person name="Dalin E."/>
            <person name="Tu H."/>
            <person name="Huang E."/>
            <person name="Barry K."/>
            <person name="Lindquist E."/>
            <person name="Shapiro H."/>
            <person name="Bruce D."/>
            <person name="Schmutz J."/>
            <person name="Salamov A."/>
            <person name="Fey P."/>
            <person name="Gaudet P."/>
            <person name="Anjard C."/>
            <person name="Babu M.M."/>
            <person name="Basu S."/>
            <person name="Bushmanova Y."/>
            <person name="van der Wel H."/>
            <person name="Katoh-Kurasawa M."/>
            <person name="Dinh C."/>
            <person name="Coutinho P.M."/>
            <person name="Saito T."/>
            <person name="Elias M."/>
            <person name="Schaap P."/>
            <person name="Kay R.R."/>
            <person name="Henrissat B."/>
            <person name="Eichinger L."/>
            <person name="Rivero F."/>
            <person name="Putnam N.H."/>
            <person name="West C.M."/>
            <person name="Loomis W.F."/>
            <person name="Chisholm R.L."/>
            <person name="Shaulsky G."/>
            <person name="Strassmann J.E."/>
            <person name="Queller D.C."/>
            <person name="Kuspa A."/>
            <person name="Grigoriev I.V."/>
        </authorList>
    </citation>
    <scope>NUCLEOTIDE SEQUENCE [LARGE SCALE GENOMIC DNA]</scope>
    <source>
        <strain evidence="4">QSDP1</strain>
    </source>
</reference>
<dbReference type="PROSITE" id="PS50234">
    <property type="entry name" value="VWFA"/>
    <property type="match status" value="1"/>
</dbReference>
<evidence type="ECO:0000256" key="1">
    <source>
        <dbReference type="SAM" id="MobiDB-lite"/>
    </source>
</evidence>
<dbReference type="GO" id="GO:0030127">
    <property type="term" value="C:COPII vesicle coat"/>
    <property type="evidence" value="ECO:0000318"/>
    <property type="project" value="GO_Central"/>
</dbReference>
<dbReference type="SMART" id="SM00327">
    <property type="entry name" value="VWA"/>
    <property type="match status" value="1"/>
</dbReference>
<dbReference type="GO" id="GO:0000149">
    <property type="term" value="F:SNARE binding"/>
    <property type="evidence" value="ECO:0000318"/>
    <property type="project" value="GO_Central"/>
</dbReference>